<accession>I0JLD8</accession>
<gene>
    <name evidence="1" type="ordered locus">HBHAL_2612</name>
</gene>
<dbReference type="eggNOG" id="COG1403">
    <property type="taxonomic scope" value="Bacteria"/>
</dbReference>
<name>I0JLD8_HALH3</name>
<dbReference type="PATRIC" id="fig|866895.3.peg.1625"/>
<dbReference type="STRING" id="866895.HBHAL_2612"/>
<dbReference type="HOGENOM" id="CLU_1459804_0_0_9"/>
<dbReference type="KEGG" id="hhd:HBHAL_2612"/>
<sequence>MADFKLTIEIRKPSYAQNKTVRDSIPCALWTSVRNHVLEQSDFTCEVCGCRGEGHLQAHEVWEYDEEEFLLILNDIQSLCKSCHDLKHIQHAALRIKDRKKRNFVMQKLMNHFIKVNNCTEEDFRNHYRNQLAKNNPSPVTRSLEDLIEIKELREREEFLKEQNWKFVIADHVPFANEIKSSLHYKDLLYAGKT</sequence>
<protein>
    <recommendedName>
        <fullName evidence="3">HNH endonuclease</fullName>
    </recommendedName>
</protein>
<keyword evidence="2" id="KW-1185">Reference proteome</keyword>
<dbReference type="AlphaFoldDB" id="I0JLD8"/>
<proteinExistence type="predicted"/>
<evidence type="ECO:0000313" key="2">
    <source>
        <dbReference type="Proteomes" id="UP000007397"/>
    </source>
</evidence>
<evidence type="ECO:0000313" key="1">
    <source>
        <dbReference type="EMBL" id="CCG44958.1"/>
    </source>
</evidence>
<dbReference type="EMBL" id="HE717023">
    <property type="protein sequence ID" value="CCG44958.1"/>
    <property type="molecule type" value="Genomic_DNA"/>
</dbReference>
<organism evidence="1 2">
    <name type="scientific">Halobacillus halophilus (strain ATCC 35676 / DSM 2266 / JCM 20832 / KCTC 3685 / LMG 17431 / NBRC 102448 / NCIMB 2269)</name>
    <name type="common">Sporosarcina halophila</name>
    <dbReference type="NCBI Taxonomy" id="866895"/>
    <lineage>
        <taxon>Bacteria</taxon>
        <taxon>Bacillati</taxon>
        <taxon>Bacillota</taxon>
        <taxon>Bacilli</taxon>
        <taxon>Bacillales</taxon>
        <taxon>Bacillaceae</taxon>
        <taxon>Halobacillus</taxon>
    </lineage>
</organism>
<evidence type="ECO:0008006" key="3">
    <source>
        <dbReference type="Google" id="ProtNLM"/>
    </source>
</evidence>
<reference evidence="1 2" key="1">
    <citation type="journal article" date="2013" name="Environ. Microbiol.">
        <title>Chloride and organic osmolytes: a hybrid strategy to cope with elevated salinities by the moderately halophilic, chloride-dependent bacterium Halobacillus halophilus.</title>
        <authorList>
            <person name="Saum S.H."/>
            <person name="Pfeiffer F."/>
            <person name="Palm P."/>
            <person name="Rampp M."/>
            <person name="Schuster S.C."/>
            <person name="Muller V."/>
            <person name="Oesterhelt D."/>
        </authorList>
    </citation>
    <scope>NUCLEOTIDE SEQUENCE [LARGE SCALE GENOMIC DNA]</scope>
    <source>
        <strain evidence="2">ATCC 35676 / DSM 2266 / JCM 20832 / KCTC 3685 / LMG 17431 / NBRC 102448 / NCIMB 2269</strain>
    </source>
</reference>
<dbReference type="Proteomes" id="UP000007397">
    <property type="component" value="Chromosome"/>
</dbReference>
<dbReference type="RefSeq" id="WP_014642852.1">
    <property type="nucleotide sequence ID" value="NC_017668.1"/>
</dbReference>